<proteinExistence type="inferred from homology"/>
<evidence type="ECO:0000256" key="7">
    <source>
        <dbReference type="ARBA" id="ARBA00023237"/>
    </source>
</evidence>
<dbReference type="STRING" id="915059.NH26_23535"/>
<dbReference type="GO" id="GO:0009279">
    <property type="term" value="C:cell outer membrane"/>
    <property type="evidence" value="ECO:0007669"/>
    <property type="project" value="UniProtKB-SubCell"/>
</dbReference>
<protein>
    <recommendedName>
        <fullName evidence="11">Outer membrane protein TolC</fullName>
    </recommendedName>
</protein>
<evidence type="ECO:0000256" key="4">
    <source>
        <dbReference type="ARBA" id="ARBA00022452"/>
    </source>
</evidence>
<evidence type="ECO:0000256" key="2">
    <source>
        <dbReference type="ARBA" id="ARBA00007613"/>
    </source>
</evidence>
<feature type="coiled-coil region" evidence="8">
    <location>
        <begin position="631"/>
        <end position="658"/>
    </location>
</feature>
<dbReference type="PANTHER" id="PTHR30026">
    <property type="entry name" value="OUTER MEMBRANE PROTEIN TOLC"/>
    <property type="match status" value="1"/>
</dbReference>
<dbReference type="InterPro" id="IPR051906">
    <property type="entry name" value="TolC-like"/>
</dbReference>
<dbReference type="SUPFAM" id="SSF56954">
    <property type="entry name" value="Outer membrane efflux proteins (OEP)"/>
    <property type="match status" value="1"/>
</dbReference>
<evidence type="ECO:0000256" key="8">
    <source>
        <dbReference type="SAM" id="Coils"/>
    </source>
</evidence>
<evidence type="ECO:0000313" key="10">
    <source>
        <dbReference type="Proteomes" id="UP000179797"/>
    </source>
</evidence>
<evidence type="ECO:0000313" key="9">
    <source>
        <dbReference type="EMBL" id="OHX64548.1"/>
    </source>
</evidence>
<keyword evidence="8" id="KW-0175">Coiled coil</keyword>
<evidence type="ECO:0000256" key="1">
    <source>
        <dbReference type="ARBA" id="ARBA00004442"/>
    </source>
</evidence>
<comment type="subcellular location">
    <subcellularLocation>
        <location evidence="1">Cell outer membrane</location>
    </subcellularLocation>
</comment>
<dbReference type="AlphaFoldDB" id="A0A1S1YU57"/>
<dbReference type="EMBL" id="JRYR02000002">
    <property type="protein sequence ID" value="OHX64548.1"/>
    <property type="molecule type" value="Genomic_DNA"/>
</dbReference>
<evidence type="ECO:0000256" key="5">
    <source>
        <dbReference type="ARBA" id="ARBA00022692"/>
    </source>
</evidence>
<sequence>MDLHAQNQLSIGIMADMKSLKTDSLDATLKGEIQSLLGHKYDLKYSKVLYNEHNIKKAKSQYDELVASNYDVIISFGATNALMFHDYNMEFTVPTILAGFINQDFIDLPSNSKTSGINNFTYLITPFSITDDIVSFNSLVESKKLGIVVDHFLLENFQIEEVVNKLGINYKMISIDNASDTLDFLNDIDAIYFNSTEQLDSLHYAQVIEKVNSLKLPSFSAYGISDLEMGVMATNQPKVNFPQIFRRIALSIESITRGENLADLPVKVNYKKELTVNLEVAEYIGITFNNSEIVNINFVQNTVKLEEQPYTLKSVMNIMVHNNLTLDTKRRDIAIKDQDVRLSKSNYLPELGVNAGGTYVNAEMAELSFGQNPEYSMAGNVQLKQTIYSADASTNIKISKLALEAEKEEFNAFELDQLFEVSLAYYNTLIYETNKSIQLQNLQLTKENLRLAEENLELGVGGKSDVLRFQSQLTQNVQSLIEAKNTVGQSHLALNKLLNLPMEERIALDDSLLLSKVGIDSDYEGLLELLDQPRDRLLLTKFLISESLTNSPELQSLNYNKESLLKNYKLNQNGRFLPTVALQGQYNQFFLREGAGVSMPTGFPSVPLNNYNVGLNVSIPIFQQNTRNINKQKSKIQMDQLSVQKQDYEQNIEKFIHEGIIGLINEITNIEISRANMSIADKNLTLSQSEYTNGIIPVVQLIDAQNNYLEAKMSFSTAQYNYFIVSMQIQRAMGYFFLMNSKENNQDFLSRAEQYIRNN</sequence>
<dbReference type="Proteomes" id="UP000179797">
    <property type="component" value="Unassembled WGS sequence"/>
</dbReference>
<dbReference type="GO" id="GO:0015288">
    <property type="term" value="F:porin activity"/>
    <property type="evidence" value="ECO:0007669"/>
    <property type="project" value="TreeGrafter"/>
</dbReference>
<keyword evidence="4" id="KW-1134">Transmembrane beta strand</keyword>
<keyword evidence="6" id="KW-0472">Membrane</keyword>
<name>A0A1S1YU57_FLAPC</name>
<keyword evidence="7" id="KW-0998">Cell outer membrane</keyword>
<accession>A0A1S1YU57</accession>
<gene>
    <name evidence="9" type="ORF">NH26_23535</name>
</gene>
<dbReference type="Gene3D" id="1.20.1600.10">
    <property type="entry name" value="Outer membrane efflux proteins (OEP)"/>
    <property type="match status" value="1"/>
</dbReference>
<keyword evidence="10" id="KW-1185">Reference proteome</keyword>
<evidence type="ECO:0000256" key="3">
    <source>
        <dbReference type="ARBA" id="ARBA00022448"/>
    </source>
</evidence>
<reference evidence="9 10" key="1">
    <citation type="journal article" date="2012" name="Int. J. Syst. Evol. Microbiol.">
        <title>Flammeovirga pacifica sp. nov., isolated from deep-sea sediment.</title>
        <authorList>
            <person name="Xu H."/>
            <person name="Fu Y."/>
            <person name="Yang N."/>
            <person name="Ding Z."/>
            <person name="Lai Q."/>
            <person name="Zeng R."/>
        </authorList>
    </citation>
    <scope>NUCLEOTIDE SEQUENCE [LARGE SCALE GENOMIC DNA]</scope>
    <source>
        <strain evidence="10">DSM 24597 / LMG 26175 / WPAGA1</strain>
    </source>
</reference>
<keyword evidence="5" id="KW-0812">Transmembrane</keyword>
<dbReference type="Gene3D" id="3.40.50.2300">
    <property type="match status" value="2"/>
</dbReference>
<comment type="caution">
    <text evidence="9">The sequence shown here is derived from an EMBL/GenBank/DDBJ whole genome shotgun (WGS) entry which is preliminary data.</text>
</comment>
<dbReference type="GO" id="GO:1990281">
    <property type="term" value="C:efflux pump complex"/>
    <property type="evidence" value="ECO:0007669"/>
    <property type="project" value="TreeGrafter"/>
</dbReference>
<dbReference type="PANTHER" id="PTHR30026:SF20">
    <property type="entry name" value="OUTER MEMBRANE PROTEIN TOLC"/>
    <property type="match status" value="1"/>
</dbReference>
<evidence type="ECO:0000256" key="6">
    <source>
        <dbReference type="ARBA" id="ARBA00023136"/>
    </source>
</evidence>
<evidence type="ECO:0008006" key="11">
    <source>
        <dbReference type="Google" id="ProtNLM"/>
    </source>
</evidence>
<keyword evidence="3" id="KW-0813">Transport</keyword>
<dbReference type="Pfam" id="PF02321">
    <property type="entry name" value="OEP"/>
    <property type="match status" value="2"/>
</dbReference>
<organism evidence="9 10">
    <name type="scientific">Flammeovirga pacifica</name>
    <dbReference type="NCBI Taxonomy" id="915059"/>
    <lineage>
        <taxon>Bacteria</taxon>
        <taxon>Pseudomonadati</taxon>
        <taxon>Bacteroidota</taxon>
        <taxon>Cytophagia</taxon>
        <taxon>Cytophagales</taxon>
        <taxon>Flammeovirgaceae</taxon>
        <taxon>Flammeovirga</taxon>
    </lineage>
</organism>
<comment type="similarity">
    <text evidence="2">Belongs to the outer membrane factor (OMF) (TC 1.B.17) family.</text>
</comment>
<dbReference type="InterPro" id="IPR003423">
    <property type="entry name" value="OMP_efflux"/>
</dbReference>
<dbReference type="GO" id="GO:0015562">
    <property type="term" value="F:efflux transmembrane transporter activity"/>
    <property type="evidence" value="ECO:0007669"/>
    <property type="project" value="InterPro"/>
</dbReference>